<dbReference type="EMBL" id="BART01030630">
    <property type="protein sequence ID" value="GAH18159.1"/>
    <property type="molecule type" value="Genomic_DNA"/>
</dbReference>
<reference evidence="2" key="1">
    <citation type="journal article" date="2014" name="Front. Microbiol.">
        <title>High frequency of phylogenetically diverse reductive dehalogenase-homologous genes in deep subseafloor sedimentary metagenomes.</title>
        <authorList>
            <person name="Kawai M."/>
            <person name="Futagami T."/>
            <person name="Toyoda A."/>
            <person name="Takaki Y."/>
            <person name="Nishi S."/>
            <person name="Hori S."/>
            <person name="Arai W."/>
            <person name="Tsubouchi T."/>
            <person name="Morono Y."/>
            <person name="Uchiyama I."/>
            <person name="Ito T."/>
            <person name="Fujiyama A."/>
            <person name="Inagaki F."/>
            <person name="Takami H."/>
        </authorList>
    </citation>
    <scope>NUCLEOTIDE SEQUENCE</scope>
    <source>
        <strain evidence="2">Expedition CK06-06</strain>
    </source>
</reference>
<feature type="coiled-coil region" evidence="1">
    <location>
        <begin position="3"/>
        <end position="33"/>
    </location>
</feature>
<dbReference type="AlphaFoldDB" id="X1EM11"/>
<gene>
    <name evidence="2" type="ORF">S01H4_53419</name>
</gene>
<sequence>MEKKDVEEIIKNLEKNRRELTLLREDLNKLEKYHLAGELSAVCIVLEGLEQVLFENPDVDDGYMEKK</sequence>
<evidence type="ECO:0000256" key="1">
    <source>
        <dbReference type="SAM" id="Coils"/>
    </source>
</evidence>
<organism evidence="2">
    <name type="scientific">marine sediment metagenome</name>
    <dbReference type="NCBI Taxonomy" id="412755"/>
    <lineage>
        <taxon>unclassified sequences</taxon>
        <taxon>metagenomes</taxon>
        <taxon>ecological metagenomes</taxon>
    </lineage>
</organism>
<proteinExistence type="predicted"/>
<keyword evidence="1" id="KW-0175">Coiled coil</keyword>
<comment type="caution">
    <text evidence="2">The sequence shown here is derived from an EMBL/GenBank/DDBJ whole genome shotgun (WGS) entry which is preliminary data.</text>
</comment>
<protein>
    <submittedName>
        <fullName evidence="2">Uncharacterized protein</fullName>
    </submittedName>
</protein>
<accession>X1EM11</accession>
<evidence type="ECO:0000313" key="2">
    <source>
        <dbReference type="EMBL" id="GAH18159.1"/>
    </source>
</evidence>
<name>X1EM11_9ZZZZ</name>